<dbReference type="Pfam" id="PF22638">
    <property type="entry name" value="FlgK_D1"/>
    <property type="match status" value="1"/>
</dbReference>
<evidence type="ECO:0000259" key="11">
    <source>
        <dbReference type="Pfam" id="PF22638"/>
    </source>
</evidence>
<dbReference type="PROSITE" id="PS00588">
    <property type="entry name" value="FLAGELLA_BB_ROD"/>
    <property type="match status" value="1"/>
</dbReference>
<evidence type="ECO:0000259" key="9">
    <source>
        <dbReference type="Pfam" id="PF00460"/>
    </source>
</evidence>
<dbReference type="EMBL" id="SJPQ01000002">
    <property type="protein sequence ID" value="TWT88219.1"/>
    <property type="molecule type" value="Genomic_DNA"/>
</dbReference>
<comment type="similarity">
    <text evidence="3 7">Belongs to the flagella basal body rod proteins family.</text>
</comment>
<dbReference type="InterPro" id="IPR002371">
    <property type="entry name" value="FlgK"/>
</dbReference>
<sequence>MSLFSSIQLANNTLQAMQIGLHVVGNNIANANTPGYIREEVVYAPAPVQEKGRLVLGLGVQVEGIVQKVDEFLTERLRGATSDRVNADLQNEAYKAVESLVGELTDSDLSTALTDFFGSVINTTNPVNGEALSTRNLTVLEGETLAYEFRRLDEQLQSLRTEYDKKIQNAASEINSLAEEIRDLNVKIVQTEGGGAKGSQAGALRTQRSNALDRLTSLIDAEVVEQPSGGLSISVGGEFLVFEGQRRDVTLKEGVEINGLQAATIAFEDTGKVLELNGGEVLGLTVARDEIVGGFREDLDQISRALIFEFNKIHSLGQGLDGFEDLTGSYRVTDADAALDEAGLGFDPEHGSFNLVVRNTNTGDENINTVSINLLDGPSPKTTLNSLAAQIDAFEGVSATVVDNRLRITGDQSVEFHFAKDPSNEEDNSTLAALGINTFFTGDSALDMGVNQGLVGIENAGKFAASNGGVGANVENALRLAGFLDEELDSLDGATLAEGYDQMINELAQGSSVAGSVAEGLGVFEATLASEFQSKSGVSIDEEAITMITLQRIYQASARYIQTIAEMLDTLVNL</sequence>
<reference evidence="12 13" key="1">
    <citation type="submission" date="2019-02" db="EMBL/GenBank/DDBJ databases">
        <title>Deep-cultivation of Planctomycetes and their phenomic and genomic characterization uncovers novel biology.</title>
        <authorList>
            <person name="Wiegand S."/>
            <person name="Jogler M."/>
            <person name="Boedeker C."/>
            <person name="Pinto D."/>
            <person name="Vollmers J."/>
            <person name="Rivas-Marin E."/>
            <person name="Kohn T."/>
            <person name="Peeters S.H."/>
            <person name="Heuer A."/>
            <person name="Rast P."/>
            <person name="Oberbeckmann S."/>
            <person name="Bunk B."/>
            <person name="Jeske O."/>
            <person name="Meyerdierks A."/>
            <person name="Storesund J.E."/>
            <person name="Kallscheuer N."/>
            <person name="Luecker S."/>
            <person name="Lage O.M."/>
            <person name="Pohl T."/>
            <person name="Merkel B.J."/>
            <person name="Hornburger P."/>
            <person name="Mueller R.-W."/>
            <person name="Bruemmer F."/>
            <person name="Labrenz M."/>
            <person name="Spormann A.M."/>
            <person name="Op Den Camp H."/>
            <person name="Overmann J."/>
            <person name="Amann R."/>
            <person name="Jetten M.S.M."/>
            <person name="Mascher T."/>
            <person name="Medema M.H."/>
            <person name="Devos D.P."/>
            <person name="Kaster A.-K."/>
            <person name="Ovreas L."/>
            <person name="Rohde M."/>
            <person name="Galperin M.Y."/>
            <person name="Jogler C."/>
        </authorList>
    </citation>
    <scope>NUCLEOTIDE SEQUENCE [LARGE SCALE GENOMIC DNA]</scope>
    <source>
        <strain evidence="12 13">Mal64</strain>
    </source>
</reference>
<dbReference type="NCBIfam" id="TIGR02492">
    <property type="entry name" value="flgK_ends"/>
    <property type="match status" value="1"/>
</dbReference>
<evidence type="ECO:0000313" key="13">
    <source>
        <dbReference type="Proteomes" id="UP000315440"/>
    </source>
</evidence>
<comment type="subcellular location">
    <subcellularLocation>
        <location evidence="1 7">Bacterial flagellum</location>
    </subcellularLocation>
    <subcellularLocation>
        <location evidence="2 7">Secreted</location>
    </subcellularLocation>
</comment>
<evidence type="ECO:0000256" key="8">
    <source>
        <dbReference type="SAM" id="Coils"/>
    </source>
</evidence>
<evidence type="ECO:0000256" key="7">
    <source>
        <dbReference type="RuleBase" id="RU362065"/>
    </source>
</evidence>
<dbReference type="InterPro" id="IPR001444">
    <property type="entry name" value="Flag_bb_rod_N"/>
</dbReference>
<evidence type="ECO:0000256" key="5">
    <source>
        <dbReference type="ARBA" id="ARBA00022525"/>
    </source>
</evidence>
<comment type="caution">
    <text evidence="12">The sequence shown here is derived from an EMBL/GenBank/DDBJ whole genome shotgun (WGS) entry which is preliminary data.</text>
</comment>
<dbReference type="Pfam" id="PF06429">
    <property type="entry name" value="Flg_bbr_C"/>
    <property type="match status" value="1"/>
</dbReference>
<keyword evidence="12" id="KW-0969">Cilium</keyword>
<dbReference type="OrthoDB" id="9802553at2"/>
<dbReference type="RefSeq" id="WP_146399090.1">
    <property type="nucleotide sequence ID" value="NZ_SJPQ01000002.1"/>
</dbReference>
<evidence type="ECO:0000256" key="1">
    <source>
        <dbReference type="ARBA" id="ARBA00004365"/>
    </source>
</evidence>
<dbReference type="AlphaFoldDB" id="A0A5C5ZLE7"/>
<keyword evidence="5 7" id="KW-0964">Secreted</keyword>
<evidence type="ECO:0000256" key="3">
    <source>
        <dbReference type="ARBA" id="ARBA00009677"/>
    </source>
</evidence>
<dbReference type="InterPro" id="IPR010930">
    <property type="entry name" value="Flg_bb/hook_C_dom"/>
</dbReference>
<dbReference type="GO" id="GO:0005576">
    <property type="term" value="C:extracellular region"/>
    <property type="evidence" value="ECO:0007669"/>
    <property type="project" value="UniProtKB-SubCell"/>
</dbReference>
<keyword evidence="12" id="KW-0966">Cell projection</keyword>
<name>A0A5C5ZLE7_9BACT</name>
<dbReference type="GO" id="GO:0009424">
    <property type="term" value="C:bacterial-type flagellum hook"/>
    <property type="evidence" value="ECO:0007669"/>
    <property type="project" value="UniProtKB-UniRule"/>
</dbReference>
<dbReference type="InterPro" id="IPR053927">
    <property type="entry name" value="FlgK_helical"/>
</dbReference>
<feature type="domain" description="Flagellar basal body rod protein N-terminal" evidence="9">
    <location>
        <begin position="8"/>
        <end position="36"/>
    </location>
</feature>
<evidence type="ECO:0000256" key="6">
    <source>
        <dbReference type="ARBA" id="ARBA00023143"/>
    </source>
</evidence>
<dbReference type="PANTHER" id="PTHR30033">
    <property type="entry name" value="FLAGELLAR HOOK-ASSOCIATED PROTEIN 1"/>
    <property type="match status" value="1"/>
</dbReference>
<evidence type="ECO:0000259" key="10">
    <source>
        <dbReference type="Pfam" id="PF06429"/>
    </source>
</evidence>
<proteinExistence type="inferred from homology"/>
<keyword evidence="12" id="KW-0282">Flagellum</keyword>
<feature type="domain" description="Flagellar hook-associated protein FlgK helical" evidence="11">
    <location>
        <begin position="96"/>
        <end position="322"/>
    </location>
</feature>
<protein>
    <recommendedName>
        <fullName evidence="4 7">Flagellar hook-associated protein 1</fullName>
        <shortName evidence="7">HAP1</shortName>
    </recommendedName>
</protein>
<keyword evidence="8" id="KW-0175">Coiled coil</keyword>
<dbReference type="Pfam" id="PF00460">
    <property type="entry name" value="Flg_bb_rod"/>
    <property type="match status" value="1"/>
</dbReference>
<accession>A0A5C5ZLE7</accession>
<dbReference type="SUPFAM" id="SSF64518">
    <property type="entry name" value="Phase 1 flagellin"/>
    <property type="match status" value="1"/>
</dbReference>
<keyword evidence="13" id="KW-1185">Reference proteome</keyword>
<organism evidence="12 13">
    <name type="scientific">Pseudobythopirellula maris</name>
    <dbReference type="NCBI Taxonomy" id="2527991"/>
    <lineage>
        <taxon>Bacteria</taxon>
        <taxon>Pseudomonadati</taxon>
        <taxon>Planctomycetota</taxon>
        <taxon>Planctomycetia</taxon>
        <taxon>Pirellulales</taxon>
        <taxon>Lacipirellulaceae</taxon>
        <taxon>Pseudobythopirellula</taxon>
    </lineage>
</organism>
<dbReference type="GO" id="GO:0005198">
    <property type="term" value="F:structural molecule activity"/>
    <property type="evidence" value="ECO:0007669"/>
    <property type="project" value="UniProtKB-UniRule"/>
</dbReference>
<gene>
    <name evidence="7 12" type="primary">flgK</name>
    <name evidence="12" type="ORF">Mal64_16980</name>
</gene>
<dbReference type="PRINTS" id="PR01005">
    <property type="entry name" value="FLGHOOKAP1"/>
</dbReference>
<dbReference type="PANTHER" id="PTHR30033:SF2">
    <property type="entry name" value="FLAGELLAR HOOK PROTEIN"/>
    <property type="match status" value="1"/>
</dbReference>
<keyword evidence="6 7" id="KW-0975">Bacterial flagellum</keyword>
<dbReference type="GO" id="GO:0044780">
    <property type="term" value="P:bacterial-type flagellum assembly"/>
    <property type="evidence" value="ECO:0007669"/>
    <property type="project" value="InterPro"/>
</dbReference>
<dbReference type="InterPro" id="IPR019776">
    <property type="entry name" value="Flagellar_basal_body_rod_CS"/>
</dbReference>
<evidence type="ECO:0000256" key="2">
    <source>
        <dbReference type="ARBA" id="ARBA00004613"/>
    </source>
</evidence>
<evidence type="ECO:0000256" key="4">
    <source>
        <dbReference type="ARBA" id="ARBA00016244"/>
    </source>
</evidence>
<evidence type="ECO:0000313" key="12">
    <source>
        <dbReference type="EMBL" id="TWT88219.1"/>
    </source>
</evidence>
<feature type="domain" description="Flagellar basal-body/hook protein C-terminal" evidence="10">
    <location>
        <begin position="530"/>
        <end position="574"/>
    </location>
</feature>
<dbReference type="Proteomes" id="UP000315440">
    <property type="component" value="Unassembled WGS sequence"/>
</dbReference>
<feature type="coiled-coil region" evidence="8">
    <location>
        <begin position="149"/>
        <end position="187"/>
    </location>
</feature>